<evidence type="ECO:0000313" key="6">
    <source>
        <dbReference type="EMBL" id="RAR01440.1"/>
    </source>
</evidence>
<comment type="caution">
    <text evidence="6">The sequence shown here is derived from an EMBL/GenBank/DDBJ whole genome shotgun (WGS) entry which is preliminary data.</text>
</comment>
<accession>A0A364MS28</accession>
<dbReference type="STRING" id="183478.A0A364MS28"/>
<keyword evidence="2" id="KW-0274">FAD</keyword>
<evidence type="ECO:0000259" key="5">
    <source>
        <dbReference type="Pfam" id="PF01494"/>
    </source>
</evidence>
<dbReference type="Gene3D" id="3.50.50.60">
    <property type="entry name" value="FAD/NAD(P)-binding domain"/>
    <property type="match status" value="1"/>
</dbReference>
<feature type="transmembrane region" description="Helical" evidence="4">
    <location>
        <begin position="12"/>
        <end position="32"/>
    </location>
</feature>
<reference evidence="7" key="1">
    <citation type="submission" date="2018-05" db="EMBL/GenBank/DDBJ databases">
        <title>Draft genome sequence of Stemphylium lycopersici strain CIDEFI 213.</title>
        <authorList>
            <person name="Medina R."/>
            <person name="Franco M.E.E."/>
            <person name="Lucentini C.G."/>
            <person name="Saparrat M.C.N."/>
            <person name="Balatti P.A."/>
        </authorList>
    </citation>
    <scope>NUCLEOTIDE SEQUENCE [LARGE SCALE GENOMIC DNA]</scope>
    <source>
        <strain evidence="7">CIDEFI 213</strain>
    </source>
</reference>
<dbReference type="GO" id="GO:0071949">
    <property type="term" value="F:FAD binding"/>
    <property type="evidence" value="ECO:0007669"/>
    <property type="project" value="InterPro"/>
</dbReference>
<dbReference type="InterPro" id="IPR051704">
    <property type="entry name" value="FAD_aromatic-hydroxylase"/>
</dbReference>
<evidence type="ECO:0000256" key="4">
    <source>
        <dbReference type="SAM" id="Phobius"/>
    </source>
</evidence>
<dbReference type="PANTHER" id="PTHR46865">
    <property type="entry name" value="OXIDOREDUCTASE-RELATED"/>
    <property type="match status" value="1"/>
</dbReference>
<organism evidence="6 7">
    <name type="scientific">Stemphylium lycopersici</name>
    <name type="common">Tomato gray leaf spot disease fungus</name>
    <name type="synonym">Thyrospora lycopersici</name>
    <dbReference type="NCBI Taxonomy" id="183478"/>
    <lineage>
        <taxon>Eukaryota</taxon>
        <taxon>Fungi</taxon>
        <taxon>Dikarya</taxon>
        <taxon>Ascomycota</taxon>
        <taxon>Pezizomycotina</taxon>
        <taxon>Dothideomycetes</taxon>
        <taxon>Pleosporomycetidae</taxon>
        <taxon>Pleosporales</taxon>
        <taxon>Pleosporineae</taxon>
        <taxon>Pleosporaceae</taxon>
        <taxon>Stemphylium</taxon>
    </lineage>
</organism>
<dbReference type="GO" id="GO:0016491">
    <property type="term" value="F:oxidoreductase activity"/>
    <property type="evidence" value="ECO:0007669"/>
    <property type="project" value="UniProtKB-KW"/>
</dbReference>
<evidence type="ECO:0000256" key="3">
    <source>
        <dbReference type="ARBA" id="ARBA00023002"/>
    </source>
</evidence>
<keyword evidence="7" id="KW-1185">Reference proteome</keyword>
<dbReference type="InterPro" id="IPR036188">
    <property type="entry name" value="FAD/NAD-bd_sf"/>
</dbReference>
<keyword evidence="1" id="KW-0285">Flavoprotein</keyword>
<dbReference type="InterPro" id="IPR002938">
    <property type="entry name" value="FAD-bd"/>
</dbReference>
<dbReference type="EMBL" id="QGDH01000271">
    <property type="protein sequence ID" value="RAR01440.1"/>
    <property type="molecule type" value="Genomic_DNA"/>
</dbReference>
<protein>
    <submittedName>
        <fullName evidence="6">FAD/NAD(P)-binding domain-containing protein</fullName>
    </submittedName>
</protein>
<dbReference type="PANTHER" id="PTHR46865:SF7">
    <property type="entry name" value="MONOOXYGENASE, PUTATIVE (AFU_ORTHOLOGUE AFUA_8G07040)-RELATED"/>
    <property type="match status" value="1"/>
</dbReference>
<dbReference type="Pfam" id="PF01494">
    <property type="entry name" value="FAD_binding_3"/>
    <property type="match status" value="1"/>
</dbReference>
<keyword evidence="4" id="KW-1133">Transmembrane helix</keyword>
<feature type="domain" description="FAD-binding" evidence="5">
    <location>
        <begin position="16"/>
        <end position="374"/>
    </location>
</feature>
<dbReference type="AlphaFoldDB" id="A0A364MS28"/>
<dbReference type="Proteomes" id="UP000249619">
    <property type="component" value="Unassembled WGS sequence"/>
</dbReference>
<sequence>MANSSSAPNPATSLNLLILGAGVCGPTLALLLQRSNPNHKITLVERYATLRTGGQQIDLKAQCIPIRRHLGLLEELRKHCVNESCMELVDSRGQSLIPFGVTKTGASAKASELTNEFELMRGDFVELMYTTSLNERKALDTQGGNEGSLSYIFNTTFTALTQTTSTSTTATFSSGDTGTSNLIIAADGQGSRTRRLAFGEPISKQAFKSLNIHAAYYNIPRLPHENSLPRIYFAPRNRMVMTRTGDRPVTQVHLFLLKDAQKQRMVKMREVQKRPLQEQKDAWKDIYADAGWECARFTRGIDDVRDLYATEIAQVKMPAGQLHAGRTVLLGDAGYFPSAFTGMGTTLSLVGAYVLAGELAKYPDDVNTALKAYETMMEQPVKECQQLAGWIRDGSGFYPQSSDLDAIGVED</sequence>
<proteinExistence type="predicted"/>
<keyword evidence="4" id="KW-0472">Membrane</keyword>
<keyword evidence="4" id="KW-0812">Transmembrane</keyword>
<dbReference type="PRINTS" id="PR00420">
    <property type="entry name" value="RNGMNOXGNASE"/>
</dbReference>
<evidence type="ECO:0000313" key="7">
    <source>
        <dbReference type="Proteomes" id="UP000249619"/>
    </source>
</evidence>
<keyword evidence="3" id="KW-0560">Oxidoreductase</keyword>
<dbReference type="SUPFAM" id="SSF51905">
    <property type="entry name" value="FAD/NAD(P)-binding domain"/>
    <property type="match status" value="1"/>
</dbReference>
<evidence type="ECO:0000256" key="2">
    <source>
        <dbReference type="ARBA" id="ARBA00022827"/>
    </source>
</evidence>
<evidence type="ECO:0000256" key="1">
    <source>
        <dbReference type="ARBA" id="ARBA00022630"/>
    </source>
</evidence>
<name>A0A364MS28_STELY</name>
<gene>
    <name evidence="6" type="ORF">DDE83_008911</name>
</gene>